<organism evidence="2 3">
    <name type="scientific">Seiridium cardinale</name>
    <dbReference type="NCBI Taxonomy" id="138064"/>
    <lineage>
        <taxon>Eukaryota</taxon>
        <taxon>Fungi</taxon>
        <taxon>Dikarya</taxon>
        <taxon>Ascomycota</taxon>
        <taxon>Pezizomycotina</taxon>
        <taxon>Sordariomycetes</taxon>
        <taxon>Xylariomycetidae</taxon>
        <taxon>Amphisphaeriales</taxon>
        <taxon>Sporocadaceae</taxon>
        <taxon>Seiridium</taxon>
    </lineage>
</organism>
<dbReference type="EMBL" id="JARVKM010000003">
    <property type="protein sequence ID" value="KAK9781828.1"/>
    <property type="molecule type" value="Genomic_DNA"/>
</dbReference>
<protein>
    <submittedName>
        <fullName evidence="2">Uncharacterized protein</fullName>
    </submittedName>
</protein>
<sequence length="180" mass="20010">MCFVKHIREVCRSCGQDNWLGGNIRETITLYCSDRMACQAKPCRPETRHEETVVERGTLCNACVRDGNSYSLACALTAGFPRLDVGAVAKEHRRWLNRTAGVDDEEEEIAMCDYEIVLEKMQSTGTLGRLLDRVTAVLGGRKKKRLDLIELEDYSESSGKPSSDSSSIATSREPSGSEKQ</sequence>
<feature type="region of interest" description="Disordered" evidence="1">
    <location>
        <begin position="153"/>
        <end position="180"/>
    </location>
</feature>
<reference evidence="2 3" key="1">
    <citation type="submission" date="2024-02" db="EMBL/GenBank/DDBJ databases">
        <title>First draft genome assembly of two strains of Seiridium cardinale.</title>
        <authorList>
            <person name="Emiliani G."/>
            <person name="Scali E."/>
        </authorList>
    </citation>
    <scope>NUCLEOTIDE SEQUENCE [LARGE SCALE GENOMIC DNA]</scope>
    <source>
        <strain evidence="2 3">BM-138-000479</strain>
    </source>
</reference>
<evidence type="ECO:0000256" key="1">
    <source>
        <dbReference type="SAM" id="MobiDB-lite"/>
    </source>
</evidence>
<accession>A0ABR2Y663</accession>
<proteinExistence type="predicted"/>
<dbReference type="Proteomes" id="UP001465668">
    <property type="component" value="Unassembled WGS sequence"/>
</dbReference>
<feature type="compositionally biased region" description="Low complexity" evidence="1">
    <location>
        <begin position="156"/>
        <end position="167"/>
    </location>
</feature>
<evidence type="ECO:0000313" key="3">
    <source>
        <dbReference type="Proteomes" id="UP001465668"/>
    </source>
</evidence>
<gene>
    <name evidence="2" type="ORF">SCAR479_01699</name>
</gene>
<keyword evidence="3" id="KW-1185">Reference proteome</keyword>
<evidence type="ECO:0000313" key="2">
    <source>
        <dbReference type="EMBL" id="KAK9781828.1"/>
    </source>
</evidence>
<comment type="caution">
    <text evidence="2">The sequence shown here is derived from an EMBL/GenBank/DDBJ whole genome shotgun (WGS) entry which is preliminary data.</text>
</comment>
<name>A0ABR2Y663_9PEZI</name>